<keyword evidence="1" id="KW-1133">Transmembrane helix</keyword>
<evidence type="ECO:0000313" key="2">
    <source>
        <dbReference type="EMBL" id="OCT52535.1"/>
    </source>
</evidence>
<keyword evidence="3" id="KW-1185">Reference proteome</keyword>
<accession>A0A1C1CVU9</accession>
<reference evidence="3" key="1">
    <citation type="submission" date="2015-07" db="EMBL/GenBank/DDBJ databases">
        <authorList>
            <person name="Teixeira M.M."/>
            <person name="Souza R.C."/>
            <person name="Almeida L.G."/>
            <person name="Vicente V.A."/>
            <person name="de Hoog S."/>
            <person name="Bocca A.L."/>
            <person name="de Almeida S.R."/>
            <person name="Vasconcelos A.T."/>
            <person name="Felipe M.S."/>
        </authorList>
    </citation>
    <scope>NUCLEOTIDE SEQUENCE [LARGE SCALE GENOMIC DNA]</scope>
    <source>
        <strain evidence="3">KSF</strain>
    </source>
</reference>
<protein>
    <submittedName>
        <fullName evidence="2">Uncharacterized protein</fullName>
    </submittedName>
</protein>
<dbReference type="InterPro" id="IPR025363">
    <property type="entry name" value="DUF4267"/>
</dbReference>
<comment type="caution">
    <text evidence="2">The sequence shown here is derived from an EMBL/GenBank/DDBJ whole genome shotgun (WGS) entry which is preliminary data.</text>
</comment>
<dbReference type="EMBL" id="LGRB01000008">
    <property type="protein sequence ID" value="OCT52535.1"/>
    <property type="molecule type" value="Genomic_DNA"/>
</dbReference>
<keyword evidence="1" id="KW-0812">Transmembrane</keyword>
<sequence>MPTSRSPYLYYIARASGLFAAGLGINALLNPRGALAMWGFPHPGAVASSTDDQGSGSDSQSPIADVDITKIIDTPEGRLAESLMMLYGSRTLVMGVGLLSTSFWGSHRACTALVWSATGVALVDGFVSRRQIGGGEWNHWAFVPFGVVVGSLMSGIAD</sequence>
<dbReference type="OrthoDB" id="5216128at2759"/>
<name>A0A1C1CVU9_9EURO</name>
<dbReference type="VEuPathDB" id="FungiDB:CLCR_10851"/>
<dbReference type="VEuPathDB" id="FungiDB:G647_03931"/>
<evidence type="ECO:0000256" key="1">
    <source>
        <dbReference type="SAM" id="Phobius"/>
    </source>
</evidence>
<gene>
    <name evidence="2" type="ORF">CLCR_10851</name>
</gene>
<proteinExistence type="predicted"/>
<feature type="transmembrane region" description="Helical" evidence="1">
    <location>
        <begin position="12"/>
        <end position="29"/>
    </location>
</feature>
<dbReference type="Proteomes" id="UP000094526">
    <property type="component" value="Unassembled WGS sequence"/>
</dbReference>
<evidence type="ECO:0000313" key="3">
    <source>
        <dbReference type="Proteomes" id="UP000094526"/>
    </source>
</evidence>
<organism evidence="2 3">
    <name type="scientific">Cladophialophora carrionii</name>
    <dbReference type="NCBI Taxonomy" id="86049"/>
    <lineage>
        <taxon>Eukaryota</taxon>
        <taxon>Fungi</taxon>
        <taxon>Dikarya</taxon>
        <taxon>Ascomycota</taxon>
        <taxon>Pezizomycotina</taxon>
        <taxon>Eurotiomycetes</taxon>
        <taxon>Chaetothyriomycetidae</taxon>
        <taxon>Chaetothyriales</taxon>
        <taxon>Herpotrichiellaceae</taxon>
        <taxon>Cladophialophora</taxon>
    </lineage>
</organism>
<dbReference type="AlphaFoldDB" id="A0A1C1CVU9"/>
<keyword evidence="1" id="KW-0472">Membrane</keyword>
<dbReference type="Pfam" id="PF14087">
    <property type="entry name" value="DUF4267"/>
    <property type="match status" value="1"/>
</dbReference>